<dbReference type="AlphaFoldDB" id="A0A7I9VRM1"/>
<dbReference type="Proteomes" id="UP000503640">
    <property type="component" value="Unassembled WGS sequence"/>
</dbReference>
<keyword evidence="2" id="KW-1185">Reference proteome</keyword>
<evidence type="ECO:0008006" key="3">
    <source>
        <dbReference type="Google" id="ProtNLM"/>
    </source>
</evidence>
<gene>
    <name evidence="1" type="ORF">AMYX_38060</name>
</gene>
<dbReference type="GO" id="GO:0016491">
    <property type="term" value="F:oxidoreductase activity"/>
    <property type="evidence" value="ECO:0007669"/>
    <property type="project" value="InterPro"/>
</dbReference>
<protein>
    <recommendedName>
        <fullName evidence="3">Nitroreductase</fullName>
    </recommendedName>
</protein>
<dbReference type="InterPro" id="IPR000415">
    <property type="entry name" value="Nitroreductase-like"/>
</dbReference>
<accession>A0A7I9VRM1</accession>
<dbReference type="PANTHER" id="PTHR23026:SF123">
    <property type="entry name" value="NAD(P)H NITROREDUCTASE RV3131-RELATED"/>
    <property type="match status" value="1"/>
</dbReference>
<dbReference type="InterPro" id="IPR050627">
    <property type="entry name" value="Nitroreductase/BluB"/>
</dbReference>
<dbReference type="NCBIfam" id="NF047509">
    <property type="entry name" value="Rv3131_FMN_oxido"/>
    <property type="match status" value="1"/>
</dbReference>
<dbReference type="EMBL" id="BJTG01000010">
    <property type="protein sequence ID" value="GEJ59065.1"/>
    <property type="molecule type" value="Genomic_DNA"/>
</dbReference>
<dbReference type="PANTHER" id="PTHR23026">
    <property type="entry name" value="NADPH NITROREDUCTASE"/>
    <property type="match status" value="1"/>
</dbReference>
<evidence type="ECO:0000313" key="2">
    <source>
        <dbReference type="Proteomes" id="UP000503640"/>
    </source>
</evidence>
<dbReference type="RefSeq" id="WP_176068209.1">
    <property type="nucleotide sequence ID" value="NZ_BJTG01000010.1"/>
</dbReference>
<name>A0A7I9VRM1_9BACT</name>
<reference evidence="2" key="1">
    <citation type="journal article" date="2020" name="Appl. Environ. Microbiol.">
        <title>Diazotrophic Anaeromyxobacter Isolates from Soils.</title>
        <authorList>
            <person name="Masuda Y."/>
            <person name="Yamanaka H."/>
            <person name="Xu Z.X."/>
            <person name="Shiratori Y."/>
            <person name="Aono T."/>
            <person name="Amachi S."/>
            <person name="Senoo K."/>
            <person name="Itoh H."/>
        </authorList>
    </citation>
    <scope>NUCLEOTIDE SEQUENCE [LARGE SCALE GENOMIC DNA]</scope>
    <source>
        <strain evidence="2">R267</strain>
    </source>
</reference>
<evidence type="ECO:0000313" key="1">
    <source>
        <dbReference type="EMBL" id="GEJ59065.1"/>
    </source>
</evidence>
<comment type="caution">
    <text evidence="1">The sequence shown here is derived from an EMBL/GenBank/DDBJ whole genome shotgun (WGS) entry which is preliminary data.</text>
</comment>
<dbReference type="Gene3D" id="3.40.109.10">
    <property type="entry name" value="NADH Oxidase"/>
    <property type="match status" value="1"/>
</dbReference>
<sequence length="347" mass="37547">MAPAPERAPELLAHLVRYAVLAPSRHNTQPWLFEIEGPELRVYADARRALPAADPDGRELAMACGAALHNVEVAALHFGRATSVELLPAVRKDALVARLTLEERCSAGPLDEALFRALPERRTNRLAFDAREPPPGLLALLARDAGACGAWLRVVEPPARPAVAELVAEGDRIEWSNPRFRAEVAAWSRQGRAPTGDGMPGYAEGLSEPAAVLRQLLLRLRPDVSGETRRDRHYALHTRALLVLSTARDHGQDWVAAGRALQRVLLRAAACGLSASYFSQAVEVPRLRAGLRQALGERGHPQLLFRLGFGRALAPTPRRPAAEVLRSLRAAAPSCALMGPVAHALSP</sequence>
<dbReference type="SUPFAM" id="SSF55469">
    <property type="entry name" value="FMN-dependent nitroreductase-like"/>
    <property type="match status" value="2"/>
</dbReference>
<organism evidence="1 2">
    <name type="scientific">Anaeromyxobacter diazotrophicus</name>
    <dbReference type="NCBI Taxonomy" id="2590199"/>
    <lineage>
        <taxon>Bacteria</taxon>
        <taxon>Pseudomonadati</taxon>
        <taxon>Myxococcota</taxon>
        <taxon>Myxococcia</taxon>
        <taxon>Myxococcales</taxon>
        <taxon>Cystobacterineae</taxon>
        <taxon>Anaeromyxobacteraceae</taxon>
        <taxon>Anaeromyxobacter</taxon>
    </lineage>
</organism>
<proteinExistence type="predicted"/>